<keyword evidence="2" id="KW-1185">Reference proteome</keyword>
<gene>
    <name evidence="1" type="ordered locus">CFU_0103</name>
</gene>
<reference evidence="1 2" key="3">
    <citation type="journal article" date="2008" name="FEMS Microbiol. Ecol.">
        <title>Identification and characterization of genes underlying chitinolysis in Collimonas fungivorans Ter331.</title>
        <authorList>
            <person name="Fritsche K."/>
            <person name="de Boer W."/>
            <person name="Gerards S."/>
            <person name="van den Berg M."/>
            <person name="van Veen J.A."/>
            <person name="Leveau J.H."/>
        </authorList>
    </citation>
    <scope>NUCLEOTIDE SEQUENCE [LARGE SCALE GENOMIC DNA]</scope>
    <source>
        <strain evidence="1 2">Ter331</strain>
    </source>
</reference>
<name>G0AG50_COLFT</name>
<reference evidence="1 2" key="5">
    <citation type="journal article" date="2011" name="ISME J.">
        <title>Dual transcriptional profiling of a bacterial/fungal confrontation: Collimonas fungivorans versus Aspergillus niger.</title>
        <authorList>
            <person name="Mela F."/>
            <person name="Fritsche K."/>
            <person name="de Boer W."/>
            <person name="van Veen J.A."/>
            <person name="de Graaff L.H."/>
            <person name="van den Berg M."/>
            <person name="Leveau J.H."/>
        </authorList>
    </citation>
    <scope>NUCLEOTIDE SEQUENCE [LARGE SCALE GENOMIC DNA]</scope>
    <source>
        <strain evidence="1 2">Ter331</strain>
    </source>
</reference>
<accession>G0AG50</accession>
<reference evidence="1 2" key="1">
    <citation type="journal article" date="2004" name="Environ. Microbiol.">
        <title>Phylogeny-function analysis of (meta)genomic libraries: screening for expression of ribosomal RNA genes by large-insert library fluorescent in situ hybridization (LIL-FISH).</title>
        <authorList>
            <person name="Leveau J.H."/>
            <person name="Gerards S."/>
            <person name="de Boer W."/>
            <person name="van Veen J.A."/>
        </authorList>
    </citation>
    <scope>NUCLEOTIDE SEQUENCE [LARGE SCALE GENOMIC DNA]</scope>
    <source>
        <strain evidence="1 2">Ter331</strain>
    </source>
</reference>
<protein>
    <submittedName>
        <fullName evidence="1">Uncharacterized protein</fullName>
    </submittedName>
</protein>
<evidence type="ECO:0000313" key="1">
    <source>
        <dbReference type="EMBL" id="AEK59941.1"/>
    </source>
</evidence>
<proteinExistence type="predicted"/>
<reference evidence="1 2" key="4">
    <citation type="journal article" date="2010" name="Environ. Microbiol.">
        <title>The bacterial genus Collimonas: mycophagy, weathering and other adaptive solutions to life in oligotrophic soil environments.</title>
        <authorList>
            <person name="Leveau J.H."/>
            <person name="Uroz S."/>
            <person name="de Boer W."/>
        </authorList>
    </citation>
    <scope>NUCLEOTIDE SEQUENCE [LARGE SCALE GENOMIC DNA]</scope>
    <source>
        <strain evidence="1 2">Ter331</strain>
    </source>
</reference>
<organism evidence="1 2">
    <name type="scientific">Collimonas fungivorans (strain Ter331)</name>
    <dbReference type="NCBI Taxonomy" id="1005048"/>
    <lineage>
        <taxon>Bacteria</taxon>
        <taxon>Pseudomonadati</taxon>
        <taxon>Pseudomonadota</taxon>
        <taxon>Betaproteobacteria</taxon>
        <taxon>Burkholderiales</taxon>
        <taxon>Oxalobacteraceae</taxon>
        <taxon>Collimonas</taxon>
    </lineage>
</organism>
<dbReference type="HOGENOM" id="CLU_3388869_0_0_4"/>
<evidence type="ECO:0000313" key="2">
    <source>
        <dbReference type="Proteomes" id="UP000008392"/>
    </source>
</evidence>
<dbReference type="AlphaFoldDB" id="G0AG50"/>
<reference evidence="1 2" key="2">
    <citation type="journal article" date="2006" name="J. Microbiol. Methods">
        <title>Genomic flank-sequencing of plasposon insertion sites for rapid identification of functional genes.</title>
        <authorList>
            <person name="Leveau J.H."/>
            <person name="Gerards S."/>
            <person name="Fritsche K."/>
            <person name="Zondag G."/>
            <person name="van Veen J.A."/>
        </authorList>
    </citation>
    <scope>NUCLEOTIDE SEQUENCE [LARGE SCALE GENOMIC DNA]</scope>
    <source>
        <strain evidence="1 2">Ter331</strain>
    </source>
</reference>
<sequence>MSRLKMDEDALRPDNGRAASFIPCYTVRLAAM</sequence>
<reference evidence="2" key="6">
    <citation type="submission" date="2011-05" db="EMBL/GenBank/DDBJ databases">
        <title>Complete sequence of Collimonas fungivorans Ter331.</title>
        <authorList>
            <person name="Leveau J.H."/>
        </authorList>
    </citation>
    <scope>NUCLEOTIDE SEQUENCE [LARGE SCALE GENOMIC DNA]</scope>
    <source>
        <strain evidence="2">Ter331</strain>
    </source>
</reference>
<dbReference type="KEGG" id="cfu:CFU_0103"/>
<dbReference type="Proteomes" id="UP000008392">
    <property type="component" value="Chromosome"/>
</dbReference>
<dbReference type="EMBL" id="CP002745">
    <property type="protein sequence ID" value="AEK59941.1"/>
    <property type="molecule type" value="Genomic_DNA"/>
</dbReference>